<evidence type="ECO:0000256" key="1">
    <source>
        <dbReference type="ARBA" id="ARBA00004141"/>
    </source>
</evidence>
<keyword evidence="4 10" id="KW-1133">Transmembrane helix</keyword>
<comment type="similarity">
    <text evidence="10">Belongs to the DHHC palmitoyltransferase family.</text>
</comment>
<dbReference type="InParanoid" id="A0A1Y1Z120"/>
<dbReference type="InterPro" id="IPR039859">
    <property type="entry name" value="PFA4/ZDH16/20/ERF2-like"/>
</dbReference>
<dbReference type="FunCoup" id="A0A1Y1Z120">
    <property type="interactions" value="359"/>
</dbReference>
<dbReference type="GO" id="GO:0019706">
    <property type="term" value="F:protein-cysteine S-palmitoyltransferase activity"/>
    <property type="evidence" value="ECO:0007669"/>
    <property type="project" value="UniProtKB-EC"/>
</dbReference>
<evidence type="ECO:0000256" key="10">
    <source>
        <dbReference type="RuleBase" id="RU079119"/>
    </source>
</evidence>
<evidence type="ECO:0000256" key="3">
    <source>
        <dbReference type="ARBA" id="ARBA00022692"/>
    </source>
</evidence>
<dbReference type="Proteomes" id="UP000193498">
    <property type="component" value="Unassembled WGS sequence"/>
</dbReference>
<evidence type="ECO:0000256" key="5">
    <source>
        <dbReference type="ARBA" id="ARBA00023136"/>
    </source>
</evidence>
<protein>
    <recommendedName>
        <fullName evidence="10">Palmitoyltransferase</fullName>
        <ecNumber evidence="10">2.3.1.225</ecNumber>
    </recommendedName>
</protein>
<evidence type="ECO:0000313" key="13">
    <source>
        <dbReference type="Proteomes" id="UP000193498"/>
    </source>
</evidence>
<feature type="transmembrane region" description="Helical" evidence="10">
    <location>
        <begin position="154"/>
        <end position="177"/>
    </location>
</feature>
<evidence type="ECO:0000256" key="2">
    <source>
        <dbReference type="ARBA" id="ARBA00022679"/>
    </source>
</evidence>
<dbReference type="GO" id="GO:0016020">
    <property type="term" value="C:membrane"/>
    <property type="evidence" value="ECO:0007669"/>
    <property type="project" value="UniProtKB-SubCell"/>
</dbReference>
<keyword evidence="13" id="KW-1185">Reference proteome</keyword>
<reference evidence="12 13" key="1">
    <citation type="submission" date="2016-07" db="EMBL/GenBank/DDBJ databases">
        <title>Pervasive Adenine N6-methylation of Active Genes in Fungi.</title>
        <authorList>
            <consortium name="DOE Joint Genome Institute"/>
            <person name="Mondo S.J."/>
            <person name="Dannebaum R.O."/>
            <person name="Kuo R.C."/>
            <person name="Labutti K."/>
            <person name="Haridas S."/>
            <person name="Kuo A."/>
            <person name="Salamov A."/>
            <person name="Ahrendt S.R."/>
            <person name="Lipzen A."/>
            <person name="Sullivan W."/>
            <person name="Andreopoulos W.B."/>
            <person name="Clum A."/>
            <person name="Lindquist E."/>
            <person name="Daum C."/>
            <person name="Ramamoorthy G.K."/>
            <person name="Gryganskyi A."/>
            <person name="Culley D."/>
            <person name="Magnuson J.K."/>
            <person name="James T.Y."/>
            <person name="O'Malley M.A."/>
            <person name="Stajich J.E."/>
            <person name="Spatafora J.W."/>
            <person name="Visel A."/>
            <person name="Grigoriev I.V."/>
        </authorList>
    </citation>
    <scope>NUCLEOTIDE SEQUENCE [LARGE SCALE GENOMIC DNA]</scope>
    <source>
        <strain evidence="12 13">CBS 931.73</strain>
    </source>
</reference>
<evidence type="ECO:0000256" key="4">
    <source>
        <dbReference type="ARBA" id="ARBA00022989"/>
    </source>
</evidence>
<gene>
    <name evidence="12" type="ORF">K493DRAFT_206385</name>
</gene>
<keyword evidence="6" id="KW-0564">Palmitate</keyword>
<accession>A0A1Y1Z120</accession>
<dbReference type="EC" id="2.3.1.225" evidence="10"/>
<feature type="non-terminal residue" evidence="12">
    <location>
        <position position="1"/>
    </location>
</feature>
<organism evidence="12 13">
    <name type="scientific">Basidiobolus meristosporus CBS 931.73</name>
    <dbReference type="NCBI Taxonomy" id="1314790"/>
    <lineage>
        <taxon>Eukaryota</taxon>
        <taxon>Fungi</taxon>
        <taxon>Fungi incertae sedis</taxon>
        <taxon>Zoopagomycota</taxon>
        <taxon>Entomophthoromycotina</taxon>
        <taxon>Basidiobolomycetes</taxon>
        <taxon>Basidiobolales</taxon>
        <taxon>Basidiobolaceae</taxon>
        <taxon>Basidiobolus</taxon>
    </lineage>
</organism>
<comment type="domain">
    <text evidence="10">The DHHC domain is required for palmitoyltransferase activity.</text>
</comment>
<sequence>FIPPVVFATYLTFALISFSNPGIINEGNLQSACKMYEYDYIIFKPKICTTCSFQKPARSKHCSMCKACIARSDHHCIWVNNCVGLNNHRYFIAFLLSTAVTCIYATVIIAKILFGEITRQNLLHIWYWDAETKKPVQFTLFKALTMVINENVHLGALGIFAVLCAIIVSVFLLAHLYTLSDGTTTNESFKWEDIKEAVDEGRLFMKSQASTENEMSQVLHFDQVSNIYNEGRLKNLWKFIAPERTV</sequence>
<evidence type="ECO:0000259" key="11">
    <source>
        <dbReference type="Pfam" id="PF01529"/>
    </source>
</evidence>
<evidence type="ECO:0000256" key="6">
    <source>
        <dbReference type="ARBA" id="ARBA00023139"/>
    </source>
</evidence>
<evidence type="ECO:0000256" key="7">
    <source>
        <dbReference type="ARBA" id="ARBA00023288"/>
    </source>
</evidence>
<feature type="transmembrane region" description="Helical" evidence="10">
    <location>
        <begin position="90"/>
        <end position="114"/>
    </location>
</feature>
<dbReference type="GO" id="GO:0006612">
    <property type="term" value="P:protein targeting to membrane"/>
    <property type="evidence" value="ECO:0007669"/>
    <property type="project" value="TreeGrafter"/>
</dbReference>
<evidence type="ECO:0000256" key="9">
    <source>
        <dbReference type="ARBA" id="ARBA00048048"/>
    </source>
</evidence>
<comment type="catalytic activity">
    <reaction evidence="9 10">
        <text>L-cysteinyl-[protein] + hexadecanoyl-CoA = S-hexadecanoyl-L-cysteinyl-[protein] + CoA</text>
        <dbReference type="Rhea" id="RHEA:36683"/>
        <dbReference type="Rhea" id="RHEA-COMP:10131"/>
        <dbReference type="Rhea" id="RHEA-COMP:11032"/>
        <dbReference type="ChEBI" id="CHEBI:29950"/>
        <dbReference type="ChEBI" id="CHEBI:57287"/>
        <dbReference type="ChEBI" id="CHEBI:57379"/>
        <dbReference type="ChEBI" id="CHEBI:74151"/>
        <dbReference type="EC" id="2.3.1.225"/>
    </reaction>
</comment>
<feature type="domain" description="Palmitoyltransferase DHHC" evidence="11">
    <location>
        <begin position="44"/>
        <end position="191"/>
    </location>
</feature>
<keyword evidence="3 10" id="KW-0812">Transmembrane</keyword>
<dbReference type="PANTHER" id="PTHR22883">
    <property type="entry name" value="ZINC FINGER DHHC DOMAIN CONTAINING PROTEIN"/>
    <property type="match status" value="1"/>
</dbReference>
<dbReference type="Pfam" id="PF01529">
    <property type="entry name" value="DHHC"/>
    <property type="match status" value="1"/>
</dbReference>
<comment type="subcellular location">
    <subcellularLocation>
        <location evidence="1">Membrane</location>
        <topology evidence="1">Multi-pass membrane protein</topology>
    </subcellularLocation>
</comment>
<dbReference type="GO" id="GO:0005783">
    <property type="term" value="C:endoplasmic reticulum"/>
    <property type="evidence" value="ECO:0007669"/>
    <property type="project" value="TreeGrafter"/>
</dbReference>
<keyword evidence="7" id="KW-0449">Lipoprotein</keyword>
<evidence type="ECO:0000256" key="8">
    <source>
        <dbReference type="ARBA" id="ARBA00023315"/>
    </source>
</evidence>
<keyword evidence="2 10" id="KW-0808">Transferase</keyword>
<evidence type="ECO:0000313" key="12">
    <source>
        <dbReference type="EMBL" id="ORY03982.1"/>
    </source>
</evidence>
<dbReference type="GO" id="GO:0005794">
    <property type="term" value="C:Golgi apparatus"/>
    <property type="evidence" value="ECO:0007669"/>
    <property type="project" value="TreeGrafter"/>
</dbReference>
<name>A0A1Y1Z120_9FUNG</name>
<comment type="caution">
    <text evidence="12">The sequence shown here is derived from an EMBL/GenBank/DDBJ whole genome shotgun (WGS) entry which is preliminary data.</text>
</comment>
<dbReference type="AlphaFoldDB" id="A0A1Y1Z120"/>
<dbReference type="EMBL" id="MCFE01000040">
    <property type="protein sequence ID" value="ORY03982.1"/>
    <property type="molecule type" value="Genomic_DNA"/>
</dbReference>
<dbReference type="OrthoDB" id="9909019at2759"/>
<proteinExistence type="inferred from homology"/>
<keyword evidence="8 10" id="KW-0012">Acyltransferase</keyword>
<dbReference type="InterPro" id="IPR001594">
    <property type="entry name" value="Palmitoyltrfase_DHHC"/>
</dbReference>
<keyword evidence="5 10" id="KW-0472">Membrane</keyword>
<dbReference type="PROSITE" id="PS50216">
    <property type="entry name" value="DHHC"/>
    <property type="match status" value="1"/>
</dbReference>